<comment type="caution">
    <text evidence="1">The sequence shown here is derived from an EMBL/GenBank/DDBJ whole genome shotgun (WGS) entry which is preliminary data.</text>
</comment>
<gene>
    <name evidence="1" type="ORF">IC235_09365</name>
</gene>
<dbReference type="EMBL" id="JACXAD010000008">
    <property type="protein sequence ID" value="MBD2768097.1"/>
    <property type="molecule type" value="Genomic_DNA"/>
</dbReference>
<protein>
    <submittedName>
        <fullName evidence="1">DUF2071 domain-containing protein</fullName>
    </submittedName>
</protein>
<accession>A0A927BC71</accession>
<proteinExistence type="predicted"/>
<dbReference type="InterPro" id="IPR018644">
    <property type="entry name" value="DUF2071"/>
</dbReference>
<evidence type="ECO:0000313" key="1">
    <source>
        <dbReference type="EMBL" id="MBD2768097.1"/>
    </source>
</evidence>
<reference evidence="1" key="1">
    <citation type="submission" date="2020-09" db="EMBL/GenBank/DDBJ databases">
        <authorList>
            <person name="Kim M.K."/>
        </authorList>
    </citation>
    <scope>NUCLEOTIDE SEQUENCE</scope>
    <source>
        <strain evidence="1">BT664</strain>
    </source>
</reference>
<keyword evidence="2" id="KW-1185">Reference proteome</keyword>
<dbReference type="Pfam" id="PF09844">
    <property type="entry name" value="DUF2071"/>
    <property type="match status" value="1"/>
</dbReference>
<dbReference type="Proteomes" id="UP000612233">
    <property type="component" value="Unassembled WGS sequence"/>
</dbReference>
<dbReference type="SUPFAM" id="SSF160104">
    <property type="entry name" value="Acetoacetate decarboxylase-like"/>
    <property type="match status" value="1"/>
</dbReference>
<sequence length="244" mass="27026">MKLPVLHGYIDRRMLVNFTADPAVVRPLLPAPFQPQLYQGKAVVGICLIRLRQIKPKGLPGWLGVNSENGAHRIAVEWEEAGQLRQGVYIPRRDTSFCLNALAGGRLFPGKHHLAAFDVREASGSYHVSFTSADGTSLSVDAQETAHFAPDSIFSSLAAASAFFEQGAVGYSPGTYGYEGIRLHARQWQVRPLDVLRVQSSFFEDAHNFPPGSIRFDNALLMTNIEHEWHGQPTKRRRANECCG</sequence>
<dbReference type="AlphaFoldDB" id="A0A927BC71"/>
<name>A0A927BC71_9BACT</name>
<organism evidence="1 2">
    <name type="scientific">Hymenobacter montanus</name>
    <dbReference type="NCBI Taxonomy" id="2771359"/>
    <lineage>
        <taxon>Bacteria</taxon>
        <taxon>Pseudomonadati</taxon>
        <taxon>Bacteroidota</taxon>
        <taxon>Cytophagia</taxon>
        <taxon>Cytophagales</taxon>
        <taxon>Hymenobacteraceae</taxon>
        <taxon>Hymenobacter</taxon>
    </lineage>
</organism>
<dbReference type="InterPro" id="IPR023375">
    <property type="entry name" value="ADC_dom_sf"/>
</dbReference>
<dbReference type="RefSeq" id="WP_191004911.1">
    <property type="nucleotide sequence ID" value="NZ_JACXAD010000008.1"/>
</dbReference>
<evidence type="ECO:0000313" key="2">
    <source>
        <dbReference type="Proteomes" id="UP000612233"/>
    </source>
</evidence>